<dbReference type="Pfam" id="PF00172">
    <property type="entry name" value="Zn_clus"/>
    <property type="match status" value="1"/>
</dbReference>
<feature type="region of interest" description="Disordered" evidence="6">
    <location>
        <begin position="152"/>
        <end position="185"/>
    </location>
</feature>
<dbReference type="PANTHER" id="PTHR37534">
    <property type="entry name" value="TRANSCRIPTIONAL ACTIVATOR PROTEIN UGA3"/>
    <property type="match status" value="1"/>
</dbReference>
<dbReference type="PROSITE" id="PS00463">
    <property type="entry name" value="ZN2_CY6_FUNGAL_1"/>
    <property type="match status" value="1"/>
</dbReference>
<comment type="caution">
    <text evidence="8">The sequence shown here is derived from an EMBL/GenBank/DDBJ whole genome shotgun (WGS) entry which is preliminary data.</text>
</comment>
<dbReference type="AlphaFoldDB" id="A0A9W9JN59"/>
<gene>
    <name evidence="8" type="ORF">N7498_007117</name>
</gene>
<dbReference type="Proteomes" id="UP001150904">
    <property type="component" value="Unassembled WGS sequence"/>
</dbReference>
<dbReference type="InterPro" id="IPR036864">
    <property type="entry name" value="Zn2-C6_fun-type_DNA-bd_sf"/>
</dbReference>
<sequence length="650" mass="73483">MSNALKSPAKRGARVPQGRPKSVTVSSMLTYRSCWTCRSRKVKCDERHQNGCATCEKAAVRCAGYGIQLCWVTDKNQGRYYRQRRQIKLNQPMSPCLPEHEINEMLFTLDTVSTPMTTIRLGPFSIFQSKAVVGDGKGVCSGQGTLERSCHGKRAASGFRPSQSPHESTSSFPITGDESDLYPESDRDTFGFSSAGCGRDLVGDDDLLATVLDDLHEPSTVDETFTTCLTGHTTSFAISPSLNLELPVSLFRDPDTSMLMYHYTSHVAELLQPVWHPGNPWKTTYFQFALEGCPELAFTHAETSSSKVSTAIFHSVLSSAAFHLRNAKDGSQKFHKLGLQHKTKALQALNTANIHPNDSHLHTIYLTAILSLVTIDTMTGEDSEFPIHLNGCQNFRKIQYKDGYDDGSRQVRRIANFLTLLARTTSFEILDQEWQDNQPLFENPFFHDSDRSIEYIYGVTPTLCNLLQRTCRIAKYLAARPRHDVPRLVSEACWALKIDILAWELDSDQFHLEGSETTMIEIARCQAKAFHSALLLFFYRVIGMSSSLDLDHEVSLVLENLTLAEELKNQYMPGEKRNGPMSWPAFIGSCEATDRRPWVDWWNGIQEYRVGNFERQWMVIQEVWDIMDEDLTVTDWREALFKSGKLVLPI</sequence>
<evidence type="ECO:0000313" key="9">
    <source>
        <dbReference type="Proteomes" id="UP001150904"/>
    </source>
</evidence>
<proteinExistence type="predicted"/>
<evidence type="ECO:0000313" key="8">
    <source>
        <dbReference type="EMBL" id="KAJ5198000.1"/>
    </source>
</evidence>
<name>A0A9W9JN59_9EURO</name>
<evidence type="ECO:0000256" key="6">
    <source>
        <dbReference type="SAM" id="MobiDB-lite"/>
    </source>
</evidence>
<dbReference type="RefSeq" id="XP_058306428.1">
    <property type="nucleotide sequence ID" value="XM_058454179.1"/>
</dbReference>
<keyword evidence="2" id="KW-0805">Transcription regulation</keyword>
<dbReference type="GO" id="GO:0005634">
    <property type="term" value="C:nucleus"/>
    <property type="evidence" value="ECO:0007669"/>
    <property type="project" value="UniProtKB-SubCell"/>
</dbReference>
<reference evidence="8" key="2">
    <citation type="journal article" date="2023" name="IMA Fungus">
        <title>Comparative genomic study of the Penicillium genus elucidates a diverse pangenome and 15 lateral gene transfer events.</title>
        <authorList>
            <person name="Petersen C."/>
            <person name="Sorensen T."/>
            <person name="Nielsen M.R."/>
            <person name="Sondergaard T.E."/>
            <person name="Sorensen J.L."/>
            <person name="Fitzpatrick D.A."/>
            <person name="Frisvad J.C."/>
            <person name="Nielsen K.L."/>
        </authorList>
    </citation>
    <scope>NUCLEOTIDE SEQUENCE</scope>
    <source>
        <strain evidence="8">IBT 15544</strain>
    </source>
</reference>
<keyword evidence="4" id="KW-0804">Transcription</keyword>
<dbReference type="GO" id="GO:0008270">
    <property type="term" value="F:zinc ion binding"/>
    <property type="evidence" value="ECO:0007669"/>
    <property type="project" value="InterPro"/>
</dbReference>
<evidence type="ECO:0000256" key="2">
    <source>
        <dbReference type="ARBA" id="ARBA00023015"/>
    </source>
</evidence>
<keyword evidence="9" id="KW-1185">Reference proteome</keyword>
<evidence type="ECO:0000259" key="7">
    <source>
        <dbReference type="PROSITE" id="PS50048"/>
    </source>
</evidence>
<evidence type="ECO:0000256" key="5">
    <source>
        <dbReference type="ARBA" id="ARBA00023242"/>
    </source>
</evidence>
<evidence type="ECO:0000256" key="4">
    <source>
        <dbReference type="ARBA" id="ARBA00023163"/>
    </source>
</evidence>
<keyword evidence="5" id="KW-0539">Nucleus</keyword>
<protein>
    <recommendedName>
        <fullName evidence="7">Zn(2)-C6 fungal-type domain-containing protein</fullName>
    </recommendedName>
</protein>
<dbReference type="GO" id="GO:0045944">
    <property type="term" value="P:positive regulation of transcription by RNA polymerase II"/>
    <property type="evidence" value="ECO:0007669"/>
    <property type="project" value="TreeGrafter"/>
</dbReference>
<dbReference type="InterPro" id="IPR001138">
    <property type="entry name" value="Zn2Cys6_DnaBD"/>
</dbReference>
<accession>A0A9W9JN59</accession>
<dbReference type="PANTHER" id="PTHR37534:SF38">
    <property type="entry name" value="ZN(2)-C6 FUNGAL-TYPE DOMAIN-CONTAINING PROTEIN"/>
    <property type="match status" value="1"/>
</dbReference>
<organism evidence="8 9">
    <name type="scientific">Penicillium cinerascens</name>
    <dbReference type="NCBI Taxonomy" id="70096"/>
    <lineage>
        <taxon>Eukaryota</taxon>
        <taxon>Fungi</taxon>
        <taxon>Dikarya</taxon>
        <taxon>Ascomycota</taxon>
        <taxon>Pezizomycotina</taxon>
        <taxon>Eurotiomycetes</taxon>
        <taxon>Eurotiomycetidae</taxon>
        <taxon>Eurotiales</taxon>
        <taxon>Aspergillaceae</taxon>
        <taxon>Penicillium</taxon>
    </lineage>
</organism>
<dbReference type="InterPro" id="IPR021858">
    <property type="entry name" value="Fun_TF"/>
</dbReference>
<evidence type="ECO:0000256" key="1">
    <source>
        <dbReference type="ARBA" id="ARBA00004123"/>
    </source>
</evidence>
<keyword evidence="3" id="KW-0238">DNA-binding</keyword>
<dbReference type="SUPFAM" id="SSF57701">
    <property type="entry name" value="Zn2/Cys6 DNA-binding domain"/>
    <property type="match status" value="1"/>
</dbReference>
<dbReference type="GeneID" id="83181480"/>
<feature type="domain" description="Zn(2)-C6 fungal-type" evidence="7">
    <location>
        <begin position="33"/>
        <end position="62"/>
    </location>
</feature>
<dbReference type="PROSITE" id="PS50048">
    <property type="entry name" value="ZN2_CY6_FUNGAL_2"/>
    <property type="match status" value="1"/>
</dbReference>
<dbReference type="OrthoDB" id="3477330at2759"/>
<evidence type="ECO:0000256" key="3">
    <source>
        <dbReference type="ARBA" id="ARBA00023125"/>
    </source>
</evidence>
<dbReference type="GO" id="GO:0000976">
    <property type="term" value="F:transcription cis-regulatory region binding"/>
    <property type="evidence" value="ECO:0007669"/>
    <property type="project" value="TreeGrafter"/>
</dbReference>
<dbReference type="Gene3D" id="4.10.240.10">
    <property type="entry name" value="Zn(2)-C6 fungal-type DNA-binding domain"/>
    <property type="match status" value="1"/>
</dbReference>
<dbReference type="EMBL" id="JAPQKR010000014">
    <property type="protein sequence ID" value="KAJ5198000.1"/>
    <property type="molecule type" value="Genomic_DNA"/>
</dbReference>
<dbReference type="GO" id="GO:0000981">
    <property type="term" value="F:DNA-binding transcription factor activity, RNA polymerase II-specific"/>
    <property type="evidence" value="ECO:0007669"/>
    <property type="project" value="InterPro"/>
</dbReference>
<comment type="subcellular location">
    <subcellularLocation>
        <location evidence="1">Nucleus</location>
    </subcellularLocation>
</comment>
<dbReference type="CDD" id="cd00067">
    <property type="entry name" value="GAL4"/>
    <property type="match status" value="1"/>
</dbReference>
<dbReference type="Pfam" id="PF11951">
    <property type="entry name" value="Fungal_trans_2"/>
    <property type="match status" value="1"/>
</dbReference>
<feature type="region of interest" description="Disordered" evidence="6">
    <location>
        <begin position="1"/>
        <end position="21"/>
    </location>
</feature>
<reference evidence="8" key="1">
    <citation type="submission" date="2022-12" db="EMBL/GenBank/DDBJ databases">
        <authorList>
            <person name="Petersen C."/>
        </authorList>
    </citation>
    <scope>NUCLEOTIDE SEQUENCE</scope>
    <source>
        <strain evidence="8">IBT 15544</strain>
    </source>
</reference>
<dbReference type="SMART" id="SM00066">
    <property type="entry name" value="GAL4"/>
    <property type="match status" value="1"/>
</dbReference>
<feature type="compositionally biased region" description="Polar residues" evidence="6">
    <location>
        <begin position="160"/>
        <end position="173"/>
    </location>
</feature>